<dbReference type="EMBL" id="JAPVER010000018">
    <property type="protein sequence ID" value="MCZ3364874.1"/>
    <property type="molecule type" value="Genomic_DNA"/>
</dbReference>
<dbReference type="Proteomes" id="UP001068021">
    <property type="component" value="Unassembled WGS sequence"/>
</dbReference>
<dbReference type="RefSeq" id="WP_048192836.1">
    <property type="nucleotide sequence ID" value="NZ_JAPVER010000018.1"/>
</dbReference>
<sequence length="64" mass="7588">MMNVVNAKSVIKKMENGEDKIIKIKRFSSGEEMINFMDIFFNEYECLLYHSSDYKTELIKNELS</sequence>
<proteinExistence type="predicted"/>
<evidence type="ECO:0000313" key="1">
    <source>
        <dbReference type="EMBL" id="MCZ3364874.1"/>
    </source>
</evidence>
<dbReference type="AlphaFoldDB" id="A0A9E5DKK4"/>
<evidence type="ECO:0000313" key="2">
    <source>
        <dbReference type="EMBL" id="MCZ3372629.1"/>
    </source>
</evidence>
<name>A0A9E5DKK4_9EURY</name>
<accession>A0A9E5DKK4</accession>
<evidence type="ECO:0000313" key="3">
    <source>
        <dbReference type="Proteomes" id="UP001068021"/>
    </source>
</evidence>
<organism evidence="2">
    <name type="scientific">Methanobacterium veterum</name>
    <dbReference type="NCBI Taxonomy" id="408577"/>
    <lineage>
        <taxon>Archaea</taxon>
        <taxon>Methanobacteriati</taxon>
        <taxon>Methanobacteriota</taxon>
        <taxon>Methanomada group</taxon>
        <taxon>Methanobacteria</taxon>
        <taxon>Methanobacteriales</taxon>
        <taxon>Methanobacteriaceae</taxon>
        <taxon>Methanobacterium</taxon>
    </lineage>
</organism>
<comment type="caution">
    <text evidence="2">The sequence shown here is derived from an EMBL/GenBank/DDBJ whole genome shotgun (WGS) entry which is preliminary data.</text>
</comment>
<dbReference type="EMBL" id="JAPVES010000030">
    <property type="protein sequence ID" value="MCZ3372629.1"/>
    <property type="molecule type" value="Genomic_DNA"/>
</dbReference>
<dbReference type="Proteomes" id="UP001074446">
    <property type="component" value="Unassembled WGS sequence"/>
</dbReference>
<keyword evidence="3" id="KW-1185">Reference proteome</keyword>
<reference evidence="2" key="1">
    <citation type="submission" date="2022-12" db="EMBL/GenBank/DDBJ databases">
        <title>Reclassification of two methanogenic archaea species isolated from the Kolyma lowland permafrost.</title>
        <authorList>
            <person name="Trubitsyn V.E."/>
            <person name="Rivkina E.M."/>
            <person name="Shcherbakova V.A."/>
        </authorList>
    </citation>
    <scope>NUCLEOTIDE SEQUENCE</scope>
    <source>
        <strain evidence="1">M2</strain>
        <strain evidence="2">MK4</strain>
    </source>
</reference>
<gene>
    <name evidence="2" type="ORF">O3H35_08275</name>
    <name evidence="1" type="ORF">O3H54_03155</name>
</gene>
<protein>
    <submittedName>
        <fullName evidence="2">Uncharacterized protein</fullName>
    </submittedName>
</protein>